<keyword evidence="1" id="KW-0472">Membrane</keyword>
<dbReference type="EMBL" id="JAUSUN010000011">
    <property type="protein sequence ID" value="MDQ0414025.1"/>
    <property type="molecule type" value="Genomic_DNA"/>
</dbReference>
<organism evidence="2 3">
    <name type="scientific">Mesobacillus stamsii</name>
    <dbReference type="NCBI Taxonomy" id="225347"/>
    <lineage>
        <taxon>Bacteria</taxon>
        <taxon>Bacillati</taxon>
        <taxon>Bacillota</taxon>
        <taxon>Bacilli</taxon>
        <taxon>Bacillales</taxon>
        <taxon>Bacillaceae</taxon>
        <taxon>Mesobacillus</taxon>
    </lineage>
</organism>
<dbReference type="Gene3D" id="1.20.1250.20">
    <property type="entry name" value="MFS general substrate transporter like domains"/>
    <property type="match status" value="1"/>
</dbReference>
<dbReference type="InterPro" id="IPR036259">
    <property type="entry name" value="MFS_trans_sf"/>
</dbReference>
<dbReference type="Proteomes" id="UP001242313">
    <property type="component" value="Unassembled WGS sequence"/>
</dbReference>
<accession>A0ABU0FWA8</accession>
<protein>
    <submittedName>
        <fullName evidence="2">MFS family permease</fullName>
    </submittedName>
</protein>
<dbReference type="SUPFAM" id="SSF103473">
    <property type="entry name" value="MFS general substrate transporter"/>
    <property type="match status" value="1"/>
</dbReference>
<keyword evidence="3" id="KW-1185">Reference proteome</keyword>
<sequence length="72" mass="8338">MMLYFADQPVLTIVSFLIFGFSVGSFFPTAATIFQTRVPKDFHGRFFSFRNMMDRFIFQAVLPLTGFLLDAR</sequence>
<evidence type="ECO:0000313" key="3">
    <source>
        <dbReference type="Proteomes" id="UP001242313"/>
    </source>
</evidence>
<dbReference type="RefSeq" id="WP_307191879.1">
    <property type="nucleotide sequence ID" value="NZ_JAUSUN010000011.1"/>
</dbReference>
<evidence type="ECO:0000256" key="1">
    <source>
        <dbReference type="SAM" id="Phobius"/>
    </source>
</evidence>
<keyword evidence="1" id="KW-0812">Transmembrane</keyword>
<feature type="transmembrane region" description="Helical" evidence="1">
    <location>
        <begin position="12"/>
        <end position="34"/>
    </location>
</feature>
<proteinExistence type="predicted"/>
<evidence type="ECO:0000313" key="2">
    <source>
        <dbReference type="EMBL" id="MDQ0414025.1"/>
    </source>
</evidence>
<reference evidence="2 3" key="1">
    <citation type="submission" date="2023-07" db="EMBL/GenBank/DDBJ databases">
        <title>Genomic Encyclopedia of Type Strains, Phase IV (KMG-IV): sequencing the most valuable type-strain genomes for metagenomic binning, comparative biology and taxonomic classification.</title>
        <authorList>
            <person name="Goeker M."/>
        </authorList>
    </citation>
    <scope>NUCLEOTIDE SEQUENCE [LARGE SCALE GENOMIC DNA]</scope>
    <source>
        <strain evidence="2 3">DSM 19598</strain>
    </source>
</reference>
<keyword evidence="1" id="KW-1133">Transmembrane helix</keyword>
<gene>
    <name evidence="2" type="ORF">J2S25_002231</name>
</gene>
<comment type="caution">
    <text evidence="2">The sequence shown here is derived from an EMBL/GenBank/DDBJ whole genome shotgun (WGS) entry which is preliminary data.</text>
</comment>
<name>A0ABU0FWA8_9BACI</name>